<feature type="compositionally biased region" description="Polar residues" evidence="2">
    <location>
        <begin position="221"/>
        <end position="235"/>
    </location>
</feature>
<dbReference type="InterPro" id="IPR002483">
    <property type="entry name" value="PWI_dom"/>
</dbReference>
<feature type="compositionally biased region" description="Basic and acidic residues" evidence="2">
    <location>
        <begin position="287"/>
        <end position="298"/>
    </location>
</feature>
<gene>
    <name evidence="4" type="ORF">SODALDRAFT_329455</name>
</gene>
<name>A0A3N2PK86_SODAK</name>
<feature type="compositionally biased region" description="Basic and acidic residues" evidence="2">
    <location>
        <begin position="126"/>
        <end position="137"/>
    </location>
</feature>
<dbReference type="Gene3D" id="1.20.1390.10">
    <property type="entry name" value="PWI domain"/>
    <property type="match status" value="1"/>
</dbReference>
<feature type="domain" description="PWI" evidence="3">
    <location>
        <begin position="12"/>
        <end position="111"/>
    </location>
</feature>
<dbReference type="OrthoDB" id="163257at2759"/>
<dbReference type="PANTHER" id="PTHR23148">
    <property type="entry name" value="SERINE/ARGININE REGULATED NUCLEAR MATRIX PROTEIN"/>
    <property type="match status" value="1"/>
</dbReference>
<evidence type="ECO:0000313" key="5">
    <source>
        <dbReference type="Proteomes" id="UP000272025"/>
    </source>
</evidence>
<evidence type="ECO:0000256" key="2">
    <source>
        <dbReference type="SAM" id="MobiDB-lite"/>
    </source>
</evidence>
<reference evidence="4 5" key="1">
    <citation type="journal article" date="2018" name="Mol. Ecol.">
        <title>The obligate alkalophilic soda-lake fungus Sodiomyces alkalinus has shifted to a protein diet.</title>
        <authorList>
            <person name="Grum-Grzhimaylo A.A."/>
            <person name="Falkoski D.L."/>
            <person name="van den Heuvel J."/>
            <person name="Valero-Jimenez C.A."/>
            <person name="Min B."/>
            <person name="Choi I.G."/>
            <person name="Lipzen A."/>
            <person name="Daum C.G."/>
            <person name="Aanen D.K."/>
            <person name="Tsang A."/>
            <person name="Henrissat B."/>
            <person name="Bilanenko E.N."/>
            <person name="de Vries R.P."/>
            <person name="van Kan J.A.L."/>
            <person name="Grigoriev I.V."/>
            <person name="Debets A.J.M."/>
        </authorList>
    </citation>
    <scope>NUCLEOTIDE SEQUENCE [LARGE SCALE GENOMIC DNA]</scope>
    <source>
        <strain evidence="4 5">F11</strain>
    </source>
</reference>
<dbReference type="STRING" id="1314773.A0A3N2PK86"/>
<proteinExistence type="predicted"/>
<evidence type="ECO:0000259" key="3">
    <source>
        <dbReference type="PROSITE" id="PS51025"/>
    </source>
</evidence>
<feature type="region of interest" description="Disordered" evidence="2">
    <location>
        <begin position="126"/>
        <end position="322"/>
    </location>
</feature>
<dbReference type="EMBL" id="ML119064">
    <property type="protein sequence ID" value="ROT34804.1"/>
    <property type="molecule type" value="Genomic_DNA"/>
</dbReference>
<dbReference type="GeneID" id="39579426"/>
<dbReference type="RefSeq" id="XP_028462610.1">
    <property type="nucleotide sequence ID" value="XM_028610948.1"/>
</dbReference>
<dbReference type="Proteomes" id="UP000272025">
    <property type="component" value="Unassembled WGS sequence"/>
</dbReference>
<keyword evidence="5" id="KW-1185">Reference proteome</keyword>
<evidence type="ECO:0000256" key="1">
    <source>
        <dbReference type="ARBA" id="ARBA00022664"/>
    </source>
</evidence>
<dbReference type="InterPro" id="IPR052225">
    <property type="entry name" value="Ser/Arg_repetitive_matrix"/>
</dbReference>
<feature type="compositionally biased region" description="Basic residues" evidence="2">
    <location>
        <begin position="180"/>
        <end position="196"/>
    </location>
</feature>
<feature type="compositionally biased region" description="Basic and acidic residues" evidence="2">
    <location>
        <begin position="146"/>
        <end position="171"/>
    </location>
</feature>
<accession>A0A3N2PK86</accession>
<dbReference type="AlphaFoldDB" id="A0A3N2PK86"/>
<keyword evidence="1" id="KW-0507">mRNA processing</keyword>
<dbReference type="GO" id="GO:0003723">
    <property type="term" value="F:RNA binding"/>
    <property type="evidence" value="ECO:0007669"/>
    <property type="project" value="TreeGrafter"/>
</dbReference>
<dbReference type="GO" id="GO:0006397">
    <property type="term" value="P:mRNA processing"/>
    <property type="evidence" value="ECO:0007669"/>
    <property type="project" value="UniProtKB-KW"/>
</dbReference>
<dbReference type="InterPro" id="IPR036483">
    <property type="entry name" value="PWI_dom_sf"/>
</dbReference>
<dbReference type="GO" id="GO:0048024">
    <property type="term" value="P:regulation of mRNA splicing, via spliceosome"/>
    <property type="evidence" value="ECO:0007669"/>
    <property type="project" value="TreeGrafter"/>
</dbReference>
<evidence type="ECO:0000313" key="4">
    <source>
        <dbReference type="EMBL" id="ROT34804.1"/>
    </source>
</evidence>
<dbReference type="Pfam" id="PF01480">
    <property type="entry name" value="PWI"/>
    <property type="match status" value="1"/>
</dbReference>
<feature type="compositionally biased region" description="Basic residues" evidence="2">
    <location>
        <begin position="313"/>
        <end position="322"/>
    </location>
</feature>
<sequence>MATDVDARLLKSTKFPPEFSQKVDMQQVNLHVMKKWIANKISDVLGDDDDVVIELCLNLIEGSRFPDIKSLQIQLTGFLNKQTPSFCKELWNMLLSAQSSPQGVPKELLEAKKQELIQEKIEADRLAEEARKRRQAADRTTIGRGNARDRHEQTGARARDTWRGRYRDHNNSDSYNRPSPIRHGRRSMSPVRHRERRDRDGYRDAPYFDSYKPDNRRRGQRNTNATQRENATRSRSPCGLSHAASCSPTPEARHRRCPSMTRESPASSSLSEEKESQRRSRPRTRGGRVDNSIRDSPHGSRSMSPDSYPPASKRARRSRSRS</sequence>
<organism evidence="4 5">
    <name type="scientific">Sodiomyces alkalinus (strain CBS 110278 / VKM F-3762 / F11)</name>
    <name type="common">Alkaliphilic filamentous fungus</name>
    <dbReference type="NCBI Taxonomy" id="1314773"/>
    <lineage>
        <taxon>Eukaryota</taxon>
        <taxon>Fungi</taxon>
        <taxon>Dikarya</taxon>
        <taxon>Ascomycota</taxon>
        <taxon>Pezizomycotina</taxon>
        <taxon>Sordariomycetes</taxon>
        <taxon>Hypocreomycetidae</taxon>
        <taxon>Glomerellales</taxon>
        <taxon>Plectosphaerellaceae</taxon>
        <taxon>Sodiomyces</taxon>
    </lineage>
</organism>
<dbReference type="SUPFAM" id="SSF101233">
    <property type="entry name" value="PWI domain"/>
    <property type="match status" value="1"/>
</dbReference>
<dbReference type="SMART" id="SM00311">
    <property type="entry name" value="PWI"/>
    <property type="match status" value="1"/>
</dbReference>
<feature type="compositionally biased region" description="Polar residues" evidence="2">
    <location>
        <begin position="261"/>
        <end position="270"/>
    </location>
</feature>
<dbReference type="GO" id="GO:0005681">
    <property type="term" value="C:spliceosomal complex"/>
    <property type="evidence" value="ECO:0007669"/>
    <property type="project" value="TreeGrafter"/>
</dbReference>
<dbReference type="PANTHER" id="PTHR23148:SF0">
    <property type="entry name" value="SERINE_ARGININE REPETITIVE MATRIX PROTEIN 1"/>
    <property type="match status" value="1"/>
</dbReference>
<protein>
    <submittedName>
        <fullName evidence="4">PWI domain-containing protein</fullName>
    </submittedName>
</protein>
<dbReference type="PROSITE" id="PS51025">
    <property type="entry name" value="PWI"/>
    <property type="match status" value="1"/>
</dbReference>